<keyword evidence="4 7" id="KW-0704">Schiff base</keyword>
<dbReference type="AlphaFoldDB" id="D3AT22"/>
<dbReference type="InterPro" id="IPR011343">
    <property type="entry name" value="DeoC"/>
</dbReference>
<name>D3AT22_9FIRM</name>
<proteinExistence type="inferred from homology"/>
<reference evidence="8 9" key="1">
    <citation type="submission" date="2010-01" db="EMBL/GenBank/DDBJ databases">
        <authorList>
            <person name="Weinstock G."/>
            <person name="Sodergren E."/>
            <person name="Clifton S."/>
            <person name="Fulton L."/>
            <person name="Fulton B."/>
            <person name="Courtney L."/>
            <person name="Fronick C."/>
            <person name="Harrison M."/>
            <person name="Strong C."/>
            <person name="Farmer C."/>
            <person name="Delahaunty K."/>
            <person name="Markovic C."/>
            <person name="Hall O."/>
            <person name="Minx P."/>
            <person name="Tomlinson C."/>
            <person name="Mitreva M."/>
            <person name="Nelson J."/>
            <person name="Hou S."/>
            <person name="Wollam A."/>
            <person name="Pepin K.H."/>
            <person name="Johnson M."/>
            <person name="Bhonagiri V."/>
            <person name="Nash W.E."/>
            <person name="Warren W."/>
            <person name="Chinwalla A."/>
            <person name="Mardis E.R."/>
            <person name="Wilson R.K."/>
        </authorList>
    </citation>
    <scope>NUCLEOTIDE SEQUENCE [LARGE SCALE GENOMIC DNA]</scope>
    <source>
        <strain evidence="8 9">DSM 13479</strain>
    </source>
</reference>
<dbReference type="EMBL" id="ACIO01000850">
    <property type="protein sequence ID" value="EFC95033.1"/>
    <property type="molecule type" value="Genomic_DNA"/>
</dbReference>
<dbReference type="UniPathway" id="UPA00002">
    <property type="reaction ID" value="UER00468"/>
</dbReference>
<dbReference type="Gene3D" id="3.20.20.70">
    <property type="entry name" value="Aldolase class I"/>
    <property type="match status" value="1"/>
</dbReference>
<evidence type="ECO:0000313" key="8">
    <source>
        <dbReference type="EMBL" id="EFC95033.1"/>
    </source>
</evidence>
<evidence type="ECO:0000256" key="2">
    <source>
        <dbReference type="ARBA" id="ARBA00022490"/>
    </source>
</evidence>
<sequence length="231" mass="25819">MENWEGISKMNNSEMNNSEIYSHVDHTLLKAYASWEEIKKLCDEAVTYRTASVCIPPSYIKRVRETYGKDFRICTVIGFPLGYHTKDIKVRETLQAIEDGADEIDTVINIGDVKNGDFDLVRSELKAIREAVGEKILKVIIETCYLTDAEKREMCRIVTEAGADYIKTSTGFGTEGAVLKDIFLFKEEIGPGVKIKAAGGMHSRQDFVEFLNAGCDRLGTSSAVKVLEKTD</sequence>
<evidence type="ECO:0000256" key="3">
    <source>
        <dbReference type="ARBA" id="ARBA00023239"/>
    </source>
</evidence>
<comment type="caution">
    <text evidence="8">The sequence shown here is derived from an EMBL/GenBank/DDBJ whole genome shotgun (WGS) entry which is preliminary data.</text>
</comment>
<feature type="active site" description="Proton donor/acceptor" evidence="7">
    <location>
        <position position="196"/>
    </location>
</feature>
<organism evidence="8 9">
    <name type="scientific">Hungatella hathewayi DSM 13479</name>
    <dbReference type="NCBI Taxonomy" id="566550"/>
    <lineage>
        <taxon>Bacteria</taxon>
        <taxon>Bacillati</taxon>
        <taxon>Bacillota</taxon>
        <taxon>Clostridia</taxon>
        <taxon>Lachnospirales</taxon>
        <taxon>Lachnospiraceae</taxon>
        <taxon>Hungatella</taxon>
    </lineage>
</organism>
<dbReference type="GO" id="GO:0004139">
    <property type="term" value="F:deoxyribose-phosphate aldolase activity"/>
    <property type="evidence" value="ECO:0007669"/>
    <property type="project" value="UniProtKB-UniRule"/>
</dbReference>
<dbReference type="GO" id="GO:0006018">
    <property type="term" value="P:2-deoxyribose 1-phosphate catabolic process"/>
    <property type="evidence" value="ECO:0007669"/>
    <property type="project" value="UniProtKB-UniRule"/>
</dbReference>
<evidence type="ECO:0000256" key="7">
    <source>
        <dbReference type="HAMAP-Rule" id="MF_00114"/>
    </source>
</evidence>
<gene>
    <name evidence="7 8" type="primary">deoC</name>
    <name evidence="8" type="ORF">CLOSTHATH_06781</name>
</gene>
<dbReference type="NCBIfam" id="TIGR00126">
    <property type="entry name" value="deoC"/>
    <property type="match status" value="1"/>
</dbReference>
<dbReference type="HAMAP" id="MF_00114">
    <property type="entry name" value="DeoC_type1"/>
    <property type="match status" value="1"/>
</dbReference>
<dbReference type="GO" id="GO:0005737">
    <property type="term" value="C:cytoplasm"/>
    <property type="evidence" value="ECO:0007669"/>
    <property type="project" value="UniProtKB-SubCell"/>
</dbReference>
<accession>D3AT22</accession>
<evidence type="ECO:0000256" key="5">
    <source>
        <dbReference type="ARBA" id="ARBA00048791"/>
    </source>
</evidence>
<evidence type="ECO:0000256" key="1">
    <source>
        <dbReference type="ARBA" id="ARBA00010936"/>
    </source>
</evidence>
<dbReference type="FunFam" id="3.20.20.70:FF:000044">
    <property type="entry name" value="Deoxyribose-phosphate aldolase"/>
    <property type="match status" value="1"/>
</dbReference>
<dbReference type="InterPro" id="IPR002915">
    <property type="entry name" value="DeoC/FbaB/LacD_aldolase"/>
</dbReference>
<keyword evidence="2 7" id="KW-0963">Cytoplasm</keyword>
<dbReference type="PANTHER" id="PTHR10889:SF1">
    <property type="entry name" value="DEOXYRIBOSE-PHOSPHATE ALDOLASE"/>
    <property type="match status" value="1"/>
</dbReference>
<dbReference type="Pfam" id="PF01791">
    <property type="entry name" value="DeoC"/>
    <property type="match status" value="1"/>
</dbReference>
<dbReference type="GO" id="GO:0016052">
    <property type="term" value="P:carbohydrate catabolic process"/>
    <property type="evidence" value="ECO:0007669"/>
    <property type="project" value="TreeGrafter"/>
</dbReference>
<dbReference type="InterPro" id="IPR028581">
    <property type="entry name" value="DeoC_typeI"/>
</dbReference>
<dbReference type="GO" id="GO:0009264">
    <property type="term" value="P:deoxyribonucleotide catabolic process"/>
    <property type="evidence" value="ECO:0007669"/>
    <property type="project" value="UniProtKB-UniRule"/>
</dbReference>
<comment type="similarity">
    <text evidence="1 7">Belongs to the DeoC/FbaB aldolase family. DeoC type 1 subfamily.</text>
</comment>
<dbReference type="EC" id="4.1.2.4" evidence="7"/>
<dbReference type="Proteomes" id="UP000004968">
    <property type="component" value="Unassembled WGS sequence"/>
</dbReference>
<dbReference type="SMART" id="SM01133">
    <property type="entry name" value="DeoC"/>
    <property type="match status" value="1"/>
</dbReference>
<dbReference type="PIRSF" id="PIRSF001357">
    <property type="entry name" value="DeoC"/>
    <property type="match status" value="1"/>
</dbReference>
<dbReference type="InterPro" id="IPR013785">
    <property type="entry name" value="Aldolase_TIM"/>
</dbReference>
<dbReference type="PANTHER" id="PTHR10889">
    <property type="entry name" value="DEOXYRIBOSE-PHOSPHATE ALDOLASE"/>
    <property type="match status" value="1"/>
</dbReference>
<dbReference type="SUPFAM" id="SSF51569">
    <property type="entry name" value="Aldolase"/>
    <property type="match status" value="1"/>
</dbReference>
<keyword evidence="3 7" id="KW-0456">Lyase</keyword>
<dbReference type="HOGENOM" id="CLU_053595_0_1_9"/>
<evidence type="ECO:0000256" key="4">
    <source>
        <dbReference type="ARBA" id="ARBA00023270"/>
    </source>
</evidence>
<comment type="function">
    <text evidence="6 7">Catalyzes a reversible aldol reaction between acetaldehyde and D-glyceraldehyde 3-phosphate to generate 2-deoxy-D-ribose 5-phosphate.</text>
</comment>
<feature type="active site" description="Schiff-base intermediate with acetaldehyde" evidence="7">
    <location>
        <position position="167"/>
    </location>
</feature>
<dbReference type="CDD" id="cd00959">
    <property type="entry name" value="DeoC"/>
    <property type="match status" value="1"/>
</dbReference>
<comment type="catalytic activity">
    <reaction evidence="5 7">
        <text>2-deoxy-D-ribose 5-phosphate = D-glyceraldehyde 3-phosphate + acetaldehyde</text>
        <dbReference type="Rhea" id="RHEA:12821"/>
        <dbReference type="ChEBI" id="CHEBI:15343"/>
        <dbReference type="ChEBI" id="CHEBI:59776"/>
        <dbReference type="ChEBI" id="CHEBI:62877"/>
        <dbReference type="EC" id="4.1.2.4"/>
    </reaction>
</comment>
<comment type="pathway">
    <text evidence="7">Carbohydrate degradation; 2-deoxy-D-ribose 1-phosphate degradation; D-glyceraldehyde 3-phosphate and acetaldehyde from 2-deoxy-alpha-D-ribose 1-phosphate: step 2/2.</text>
</comment>
<feature type="active site" description="Proton donor/acceptor" evidence="7">
    <location>
        <position position="105"/>
    </location>
</feature>
<comment type="subcellular location">
    <subcellularLocation>
        <location evidence="7">Cytoplasm</location>
    </subcellularLocation>
</comment>
<evidence type="ECO:0000313" key="9">
    <source>
        <dbReference type="Proteomes" id="UP000004968"/>
    </source>
</evidence>
<protein>
    <recommendedName>
        <fullName evidence="7">Deoxyribose-phosphate aldolase</fullName>
        <shortName evidence="7">DERA</shortName>
        <ecNumber evidence="7">4.1.2.4</ecNumber>
    </recommendedName>
    <alternativeName>
        <fullName evidence="7">2-deoxy-D-ribose 5-phosphate aldolase</fullName>
    </alternativeName>
    <alternativeName>
        <fullName evidence="7">Phosphodeoxyriboaldolase</fullName>
        <shortName evidence="7">Deoxyriboaldolase</shortName>
    </alternativeName>
</protein>
<evidence type="ECO:0000256" key="6">
    <source>
        <dbReference type="ARBA" id="ARBA00056337"/>
    </source>
</evidence>